<dbReference type="Gene3D" id="3.40.50.2300">
    <property type="match status" value="2"/>
</dbReference>
<accession>L0HIK5</accession>
<evidence type="ECO:0000313" key="8">
    <source>
        <dbReference type="Proteomes" id="UP000010824"/>
    </source>
</evidence>
<evidence type="ECO:0000256" key="4">
    <source>
        <dbReference type="ARBA" id="ARBA00023136"/>
    </source>
</evidence>
<dbReference type="EMBL" id="CP003167">
    <property type="protein sequence ID" value="AGB03138.1"/>
    <property type="molecule type" value="Genomic_DNA"/>
</dbReference>
<dbReference type="KEGG" id="mfo:Metfor_2131"/>
<keyword evidence="8" id="KW-1185">Reference proteome</keyword>
<dbReference type="Pfam" id="PF02608">
    <property type="entry name" value="Bmp"/>
    <property type="match status" value="1"/>
</dbReference>
<evidence type="ECO:0000313" key="7">
    <source>
        <dbReference type="EMBL" id="AGB03138.1"/>
    </source>
</evidence>
<name>L0HIK5_METFS</name>
<proteinExistence type="predicted"/>
<evidence type="ECO:0000256" key="5">
    <source>
        <dbReference type="ARBA" id="ARBA00023288"/>
    </source>
</evidence>
<keyword evidence="5 7" id="KW-0449">Lipoprotein</keyword>
<feature type="domain" description="ABC transporter substrate-binding protein PnrA-like" evidence="6">
    <location>
        <begin position="36"/>
        <end position="300"/>
    </location>
</feature>
<dbReference type="InParanoid" id="L0HIK5"/>
<reference evidence="7 8" key="2">
    <citation type="journal article" date="2014" name="Genome Announc.">
        <title>Complete Genome Sequence of Methanoregula formicica SMSPT, a Mesophilic Hydrogenotrophic Methanogen Isolated from a Methanogenic Upflow Anaerobic Sludge Blanket Reactor.</title>
        <authorList>
            <person name="Yamamoto K."/>
            <person name="Tamaki H."/>
            <person name="Cadillo-Quiroz H."/>
            <person name="Imachi H."/>
            <person name="Kyrpides N."/>
            <person name="Woyke T."/>
            <person name="Goodwin L."/>
            <person name="Zinder S.H."/>
            <person name="Kamagata Y."/>
            <person name="Liu W.T."/>
        </authorList>
    </citation>
    <scope>NUCLEOTIDE SEQUENCE [LARGE SCALE GENOMIC DNA]</scope>
    <source>
        <strain evidence="8">DSM 22288 / NBRC 105244 / SMSP</strain>
    </source>
</reference>
<keyword evidence="2" id="KW-1003">Cell membrane</keyword>
<comment type="subcellular location">
    <subcellularLocation>
        <location evidence="1">Cell membrane</location>
    </subcellularLocation>
</comment>
<dbReference type="InterPro" id="IPR050957">
    <property type="entry name" value="BMP_lipoprotein"/>
</dbReference>
<reference evidence="8" key="1">
    <citation type="submission" date="2011-12" db="EMBL/GenBank/DDBJ databases">
        <title>Complete sequence of Methanoregula formicicum SMSP.</title>
        <authorList>
            <person name="Lucas S."/>
            <person name="Han J."/>
            <person name="Lapidus A."/>
            <person name="Cheng J.-F."/>
            <person name="Goodwin L."/>
            <person name="Pitluck S."/>
            <person name="Peters L."/>
            <person name="Ovchinnikova G."/>
            <person name="Teshima H."/>
            <person name="Detter J.C."/>
            <person name="Han C."/>
            <person name="Tapia R."/>
            <person name="Land M."/>
            <person name="Hauser L."/>
            <person name="Kyrpides N."/>
            <person name="Ivanova N."/>
            <person name="Pagani I."/>
            <person name="Imachi H."/>
            <person name="Tamaki H."/>
            <person name="Sekiguchi Y."/>
            <person name="Kamagata Y."/>
            <person name="Cadillo-Quiroz H."/>
            <person name="Zinder S."/>
            <person name="Liu W.-T."/>
            <person name="Woyke T."/>
        </authorList>
    </citation>
    <scope>NUCLEOTIDE SEQUENCE [LARGE SCALE GENOMIC DNA]</scope>
    <source>
        <strain evidence="8">DSM 22288 / NBRC 105244 / SMSP</strain>
    </source>
</reference>
<dbReference type="PANTHER" id="PTHR34296:SF2">
    <property type="entry name" value="ABC TRANSPORTER GUANOSINE-BINDING PROTEIN NUPN"/>
    <property type="match status" value="1"/>
</dbReference>
<dbReference type="AlphaFoldDB" id="L0HIK5"/>
<keyword evidence="4" id="KW-0472">Membrane</keyword>
<evidence type="ECO:0000259" key="6">
    <source>
        <dbReference type="Pfam" id="PF02608"/>
    </source>
</evidence>
<organism evidence="7 8">
    <name type="scientific">Methanoregula formicica (strain DSM 22288 / NBRC 105244 / SMSP)</name>
    <dbReference type="NCBI Taxonomy" id="593750"/>
    <lineage>
        <taxon>Archaea</taxon>
        <taxon>Methanobacteriati</taxon>
        <taxon>Methanobacteriota</taxon>
        <taxon>Stenosarchaea group</taxon>
        <taxon>Methanomicrobia</taxon>
        <taxon>Methanomicrobiales</taxon>
        <taxon>Methanoregulaceae</taxon>
        <taxon>Methanoregula</taxon>
    </lineage>
</organism>
<protein>
    <submittedName>
        <fullName evidence="7">Putative ABC-type transport system, periplasmic component/surface lipoprotein</fullName>
    </submittedName>
</protein>
<dbReference type="Proteomes" id="UP000010824">
    <property type="component" value="Chromosome"/>
</dbReference>
<evidence type="ECO:0000256" key="1">
    <source>
        <dbReference type="ARBA" id="ARBA00004236"/>
    </source>
</evidence>
<keyword evidence="3" id="KW-0732">Signal</keyword>
<dbReference type="HOGENOM" id="CLU_038813_0_0_2"/>
<dbReference type="PROSITE" id="PS51257">
    <property type="entry name" value="PROKAR_LIPOPROTEIN"/>
    <property type="match status" value="1"/>
</dbReference>
<gene>
    <name evidence="7" type="ordered locus">Metfor_2131</name>
</gene>
<dbReference type="PANTHER" id="PTHR34296">
    <property type="entry name" value="TRANSCRIPTIONAL ACTIVATOR PROTEIN MED"/>
    <property type="match status" value="1"/>
</dbReference>
<dbReference type="OrthoDB" id="26626at2157"/>
<dbReference type="GeneID" id="14309523"/>
<dbReference type="CDD" id="cd06354">
    <property type="entry name" value="PBP1_PrnA-like"/>
    <property type="match status" value="1"/>
</dbReference>
<evidence type="ECO:0000256" key="2">
    <source>
        <dbReference type="ARBA" id="ARBA00022475"/>
    </source>
</evidence>
<dbReference type="STRING" id="593750.Metfor_2131"/>
<dbReference type="eggNOG" id="arCOG00258">
    <property type="taxonomic scope" value="Archaea"/>
</dbReference>
<sequence precursor="true">MKPGSCILAVLTLLALLLIVAGCSQPAPAGTPVVWIVYGSEKGDLSYTDAAYQGLLAAQQKQALVIREFVPQDFDTLPAFLNASTGADRPALIITVGFQYAGFTKGLADLHKDIRFLAIDQAGIGSDNLRAYEITSYGDSYLAGVLAASASRTQHVGIIMGTESDVLDTFLDGYTDGARAVNATLAVDHAYVRHHSTEGFTNAPAAQKSAEAMYRNGTDVIFACAGYSNTGVFGAAENSPGRYVIGTDSDQSPLGPEIILASAVKRVDRVVSAGIRDTLDGEFTGGNVTAGLGEGVTGIIFNPRFESYNESLRGWETQALAEEREYLKSRARQSP</sequence>
<dbReference type="GO" id="GO:0005886">
    <property type="term" value="C:plasma membrane"/>
    <property type="evidence" value="ECO:0007669"/>
    <property type="project" value="UniProtKB-SubCell"/>
</dbReference>
<dbReference type="InterPro" id="IPR003760">
    <property type="entry name" value="PnrA-like"/>
</dbReference>
<dbReference type="RefSeq" id="WP_015286101.1">
    <property type="nucleotide sequence ID" value="NC_019943.1"/>
</dbReference>
<evidence type="ECO:0000256" key="3">
    <source>
        <dbReference type="ARBA" id="ARBA00022729"/>
    </source>
</evidence>